<keyword evidence="1" id="KW-0802">TPR repeat</keyword>
<dbReference type="eggNOG" id="COG4783">
    <property type="taxonomic scope" value="Bacteria"/>
</dbReference>
<accession>H1PZL4</accession>
<dbReference type="Proteomes" id="UP000016023">
    <property type="component" value="Unassembled WGS sequence"/>
</dbReference>
<dbReference type="STRING" id="883158.HMPREF9140_00102"/>
<evidence type="ECO:0000313" key="3">
    <source>
        <dbReference type="Proteomes" id="UP000016023"/>
    </source>
</evidence>
<dbReference type="Gene3D" id="1.25.40.10">
    <property type="entry name" value="Tetratricopeptide repeat domain"/>
    <property type="match status" value="1"/>
</dbReference>
<evidence type="ECO:0000313" key="2">
    <source>
        <dbReference type="EMBL" id="EHO75059.1"/>
    </source>
</evidence>
<feature type="repeat" description="TPR" evidence="1">
    <location>
        <begin position="248"/>
        <end position="281"/>
    </location>
</feature>
<dbReference type="PATRIC" id="fig|883158.3.peg.111"/>
<dbReference type="PROSITE" id="PS50005">
    <property type="entry name" value="TPR"/>
    <property type="match status" value="1"/>
</dbReference>
<dbReference type="InterPro" id="IPR011990">
    <property type="entry name" value="TPR-like_helical_dom_sf"/>
</dbReference>
<name>H1PZL4_9BACT</name>
<dbReference type="RefSeq" id="WP_006950989.1">
    <property type="nucleotide sequence ID" value="NZ_JH594521.1"/>
</dbReference>
<evidence type="ECO:0000256" key="1">
    <source>
        <dbReference type="PROSITE-ProRule" id="PRU00339"/>
    </source>
</evidence>
<dbReference type="InterPro" id="IPR019734">
    <property type="entry name" value="TPR_rpt"/>
</dbReference>
<sequence length="373" mass="43376">MNIKHIVLLGALLLTGIEHVSAQEDNFRKADEMNRLAESAYARTKRTTHKDSLEIYRAVVDGVKFTLKCDEYDRLPNQNKLIEPRFENENAKRIQTLYPRLIDAGLYLLKGPYTHLEGMETMKFYLASRNNRLLADMPDESGLAAYNLAYYNLKARNLKDANEYADMAMQYDETALGAAEIKAQCMSREMVTANDSLRYLAVIKKLYETDPTNKTYFSWIMRFYQHPTPRFNLEDFVDKQLEENFGSVIPWILKGEIAMNARRWDEAIEAYKQADEIDPNIIPVIFNIGVSLNQKGVEIRKAVVARRKKGQKASNKEFLDIFIQARTYLERVRAKDPRRNKVDWVEPLYMDYIILNEKTKAAELEPLVSKFKK</sequence>
<dbReference type="HOGENOM" id="CLU_054035_0_0_10"/>
<dbReference type="SUPFAM" id="SSF48452">
    <property type="entry name" value="TPR-like"/>
    <property type="match status" value="1"/>
</dbReference>
<gene>
    <name evidence="2" type="ORF">HMPREF9140_00102</name>
</gene>
<comment type="caution">
    <text evidence="2">The sequence shown here is derived from an EMBL/GenBank/DDBJ whole genome shotgun (WGS) entry which is preliminary data.</text>
</comment>
<dbReference type="EMBL" id="AGWK01000001">
    <property type="protein sequence ID" value="EHO75059.1"/>
    <property type="molecule type" value="Genomic_DNA"/>
</dbReference>
<proteinExistence type="predicted"/>
<protein>
    <submittedName>
        <fullName evidence="2">Uncharacterized protein</fullName>
    </submittedName>
</protein>
<organism evidence="2 3">
    <name type="scientific">Prevotella micans F0438</name>
    <dbReference type="NCBI Taxonomy" id="883158"/>
    <lineage>
        <taxon>Bacteria</taxon>
        <taxon>Pseudomonadati</taxon>
        <taxon>Bacteroidota</taxon>
        <taxon>Bacteroidia</taxon>
        <taxon>Bacteroidales</taxon>
        <taxon>Prevotellaceae</taxon>
        <taxon>Prevotella</taxon>
    </lineage>
</organism>
<reference evidence="2 3" key="1">
    <citation type="submission" date="2011-12" db="EMBL/GenBank/DDBJ databases">
        <title>The Genome Sequence of Prevotella micans F0438.</title>
        <authorList>
            <consortium name="The Broad Institute Genome Sequencing Platform"/>
            <person name="Earl A."/>
            <person name="Ward D."/>
            <person name="Feldgarden M."/>
            <person name="Gevers D."/>
            <person name="Izard J."/>
            <person name="Baranova O.V."/>
            <person name="Blanton J.M."/>
            <person name="Wade W.G."/>
            <person name="Dewhirst F.E."/>
            <person name="Young S.K."/>
            <person name="Zeng Q."/>
            <person name="Gargeya S."/>
            <person name="Fitzgerald M."/>
            <person name="Haas B."/>
            <person name="Abouelleil A."/>
            <person name="Alvarado L."/>
            <person name="Arachchi H.M."/>
            <person name="Berlin A."/>
            <person name="Chapman S.B."/>
            <person name="Gearin G."/>
            <person name="Goldberg J."/>
            <person name="Griggs A."/>
            <person name="Gujja S."/>
            <person name="Hansen M."/>
            <person name="Heiman D."/>
            <person name="Howarth C."/>
            <person name="Larimer J."/>
            <person name="Lui A."/>
            <person name="MacDonald P.J.P."/>
            <person name="McCowen C."/>
            <person name="Montmayeur A."/>
            <person name="Murphy C."/>
            <person name="Neiman D."/>
            <person name="Pearson M."/>
            <person name="Priest M."/>
            <person name="Roberts A."/>
            <person name="Saif S."/>
            <person name="Shea T."/>
            <person name="Sisk P."/>
            <person name="Stolte C."/>
            <person name="Sykes S."/>
            <person name="Wortman J."/>
            <person name="Nusbaum C."/>
            <person name="Birren B."/>
        </authorList>
    </citation>
    <scope>NUCLEOTIDE SEQUENCE [LARGE SCALE GENOMIC DNA]</scope>
    <source>
        <strain evidence="2 3">F0438</strain>
    </source>
</reference>
<keyword evidence="3" id="KW-1185">Reference proteome</keyword>
<dbReference type="AlphaFoldDB" id="H1PZL4"/>